<dbReference type="EMBL" id="DYVR01000146">
    <property type="protein sequence ID" value="HJF85074.1"/>
    <property type="molecule type" value="Genomic_DNA"/>
</dbReference>
<dbReference type="InterPro" id="IPR007046">
    <property type="entry name" value="RNA_pol_sigma_54_core-bd"/>
</dbReference>
<dbReference type="PROSITE" id="PS50044">
    <property type="entry name" value="SIGMA54_3"/>
    <property type="match status" value="1"/>
</dbReference>
<dbReference type="Proteomes" id="UP000780768">
    <property type="component" value="Unassembled WGS sequence"/>
</dbReference>
<evidence type="ECO:0000313" key="12">
    <source>
        <dbReference type="Proteomes" id="UP000780768"/>
    </source>
</evidence>
<dbReference type="GO" id="GO:0003677">
    <property type="term" value="F:DNA binding"/>
    <property type="evidence" value="ECO:0007669"/>
    <property type="project" value="UniProtKB-KW"/>
</dbReference>
<name>A0A921HP08_9FIRM</name>
<evidence type="ECO:0000256" key="3">
    <source>
        <dbReference type="ARBA" id="ARBA00022679"/>
    </source>
</evidence>
<dbReference type="GO" id="GO:0006352">
    <property type="term" value="P:DNA-templated transcription initiation"/>
    <property type="evidence" value="ECO:0007669"/>
    <property type="project" value="InterPro"/>
</dbReference>
<evidence type="ECO:0000256" key="5">
    <source>
        <dbReference type="ARBA" id="ARBA00023015"/>
    </source>
</evidence>
<dbReference type="RefSeq" id="WP_346686749.1">
    <property type="nucleotide sequence ID" value="NZ_OZ006974.1"/>
</dbReference>
<dbReference type="NCBIfam" id="TIGR02395">
    <property type="entry name" value="rpoN_sigma"/>
    <property type="match status" value="1"/>
</dbReference>
<keyword evidence="7" id="KW-0238">DNA-binding</keyword>
<evidence type="ECO:0000256" key="4">
    <source>
        <dbReference type="ARBA" id="ARBA00022695"/>
    </source>
</evidence>
<dbReference type="InterPro" id="IPR038709">
    <property type="entry name" value="RpoN_core-bd_sf"/>
</dbReference>
<dbReference type="Gene3D" id="1.10.10.60">
    <property type="entry name" value="Homeodomain-like"/>
    <property type="match status" value="1"/>
</dbReference>
<dbReference type="Gene3D" id="1.10.10.1330">
    <property type="entry name" value="RNA polymerase sigma-54 factor, core-binding domain"/>
    <property type="match status" value="1"/>
</dbReference>
<keyword evidence="2" id="KW-0240">DNA-directed RNA polymerase</keyword>
<dbReference type="PRINTS" id="PR00045">
    <property type="entry name" value="SIGMA54FCT"/>
</dbReference>
<sequence length="451" mass="52004">MKQSLSLNLKQKLLMTPKLQQSINILQLSSYELSELIEKEYMENPALEMDSGSHEELEPAYTFDKAMELAEYLNKDDERPEPAAADDDYKVKEVSQRYQSLEEVLLEQLDFSFDDAKQIKIAKYIIGLLDQNGYLRVELKEIAALVNADIGQIEEVLQKVQTFEPTGVAARNLQECLKIQAEKDDVYRDLVKIIIDRYLNQIAEGKIKEIAAAEEREPFEVQKAVDIIRKFNPKPGSSYGKASPEYIVPDVVVRDINGKLEVIVNDSGMPRLHVNKLCSRQNLLDEDSRKYIEQHVNSAIWLIRSIEQRRLTLLKVVNEIVKQQEDVFRKGLAYMKPLLMKTVAENVGVHESTVSRTVANKYMEMPYGIVALKKFFAVNVSRKSGEETLIADKVKEIIRDFIEKEDKLKPLSDQQISNMLQNDKNMKISRRTVMKYREQMGYPSSAKRKRY</sequence>
<evidence type="ECO:0000259" key="9">
    <source>
        <dbReference type="Pfam" id="PF04552"/>
    </source>
</evidence>
<dbReference type="PANTHER" id="PTHR32248:SF4">
    <property type="entry name" value="RNA POLYMERASE SIGMA-54 FACTOR"/>
    <property type="match status" value="1"/>
</dbReference>
<dbReference type="Pfam" id="PF04963">
    <property type="entry name" value="Sigma54_CBD"/>
    <property type="match status" value="1"/>
</dbReference>
<dbReference type="PROSITE" id="PS00717">
    <property type="entry name" value="SIGMA54_1"/>
    <property type="match status" value="1"/>
</dbReference>
<dbReference type="GO" id="GO:0016987">
    <property type="term" value="F:sigma factor activity"/>
    <property type="evidence" value="ECO:0007669"/>
    <property type="project" value="UniProtKB-KW"/>
</dbReference>
<feature type="domain" description="RNA polymerase sigma factor 54 DNA-binding" evidence="9">
    <location>
        <begin position="290"/>
        <end position="450"/>
    </location>
</feature>
<keyword evidence="5" id="KW-0805">Transcription regulation</keyword>
<dbReference type="GO" id="GO:0016779">
    <property type="term" value="F:nucleotidyltransferase activity"/>
    <property type="evidence" value="ECO:0007669"/>
    <property type="project" value="UniProtKB-KW"/>
</dbReference>
<dbReference type="PANTHER" id="PTHR32248">
    <property type="entry name" value="RNA POLYMERASE SIGMA-54 FACTOR"/>
    <property type="match status" value="1"/>
</dbReference>
<dbReference type="Pfam" id="PF04552">
    <property type="entry name" value="Sigma54_DBD"/>
    <property type="match status" value="1"/>
</dbReference>
<proteinExistence type="inferred from homology"/>
<dbReference type="GO" id="GO:0000428">
    <property type="term" value="C:DNA-directed RNA polymerase complex"/>
    <property type="evidence" value="ECO:0007669"/>
    <property type="project" value="UniProtKB-KW"/>
</dbReference>
<reference evidence="11" key="1">
    <citation type="journal article" date="2021" name="PeerJ">
        <title>Extensive microbial diversity within the chicken gut microbiome revealed by metagenomics and culture.</title>
        <authorList>
            <person name="Gilroy R."/>
            <person name="Ravi A."/>
            <person name="Getino M."/>
            <person name="Pursley I."/>
            <person name="Horton D.L."/>
            <person name="Alikhan N.F."/>
            <person name="Baker D."/>
            <person name="Gharbi K."/>
            <person name="Hall N."/>
            <person name="Watson M."/>
            <person name="Adriaenssens E.M."/>
            <person name="Foster-Nyarko E."/>
            <person name="Jarju S."/>
            <person name="Secka A."/>
            <person name="Antonio M."/>
            <person name="Oren A."/>
            <person name="Chaudhuri R.R."/>
            <person name="La Ragione R."/>
            <person name="Hildebrand F."/>
            <person name="Pallen M.J."/>
        </authorList>
    </citation>
    <scope>NUCLEOTIDE SEQUENCE</scope>
    <source>
        <strain evidence="11">7318</strain>
    </source>
</reference>
<reference evidence="11" key="2">
    <citation type="submission" date="2021-09" db="EMBL/GenBank/DDBJ databases">
        <authorList>
            <person name="Gilroy R."/>
        </authorList>
    </citation>
    <scope>NUCLEOTIDE SEQUENCE</scope>
    <source>
        <strain evidence="11">7318</strain>
    </source>
</reference>
<evidence type="ECO:0000256" key="7">
    <source>
        <dbReference type="ARBA" id="ARBA00023125"/>
    </source>
</evidence>
<dbReference type="PIRSF" id="PIRSF000774">
    <property type="entry name" value="RpoN"/>
    <property type="match status" value="1"/>
</dbReference>
<gene>
    <name evidence="11" type="primary">rpoN</name>
    <name evidence="11" type="ORF">K8V65_05400</name>
</gene>
<comment type="caution">
    <text evidence="11">The sequence shown here is derived from an EMBL/GenBank/DDBJ whole genome shotgun (WGS) entry which is preliminary data.</text>
</comment>
<evidence type="ECO:0000256" key="8">
    <source>
        <dbReference type="ARBA" id="ARBA00023163"/>
    </source>
</evidence>
<keyword evidence="4" id="KW-0548">Nucleotidyltransferase</keyword>
<comment type="similarity">
    <text evidence="1">Belongs to the sigma-54 factor family.</text>
</comment>
<accession>A0A921HP08</accession>
<protein>
    <submittedName>
        <fullName evidence="11">RNA polymerase factor sigma-54</fullName>
    </submittedName>
</protein>
<organism evidence="11 12">
    <name type="scientific">Megamonas hypermegale</name>
    <dbReference type="NCBI Taxonomy" id="158847"/>
    <lineage>
        <taxon>Bacteria</taxon>
        <taxon>Bacillati</taxon>
        <taxon>Bacillota</taxon>
        <taxon>Negativicutes</taxon>
        <taxon>Selenomonadales</taxon>
        <taxon>Selenomonadaceae</taxon>
        <taxon>Megamonas</taxon>
    </lineage>
</organism>
<dbReference type="InterPro" id="IPR007634">
    <property type="entry name" value="RNA_pol_sigma_54_DNA-bd"/>
</dbReference>
<keyword evidence="3" id="KW-0808">Transferase</keyword>
<dbReference type="AlphaFoldDB" id="A0A921HP08"/>
<evidence type="ECO:0000259" key="10">
    <source>
        <dbReference type="Pfam" id="PF04963"/>
    </source>
</evidence>
<dbReference type="GO" id="GO:0001216">
    <property type="term" value="F:DNA-binding transcription activator activity"/>
    <property type="evidence" value="ECO:0007669"/>
    <property type="project" value="InterPro"/>
</dbReference>
<feature type="domain" description="RNA polymerase sigma factor 54 core-binding" evidence="10">
    <location>
        <begin position="92"/>
        <end position="276"/>
    </location>
</feature>
<evidence type="ECO:0000256" key="2">
    <source>
        <dbReference type="ARBA" id="ARBA00022478"/>
    </source>
</evidence>
<keyword evidence="8" id="KW-0804">Transcription</keyword>
<dbReference type="Pfam" id="PF00309">
    <property type="entry name" value="Sigma54_AID"/>
    <property type="match status" value="1"/>
</dbReference>
<dbReference type="InterPro" id="IPR000394">
    <property type="entry name" value="RNA_pol_sigma_54"/>
</dbReference>
<evidence type="ECO:0000256" key="1">
    <source>
        <dbReference type="ARBA" id="ARBA00008798"/>
    </source>
</evidence>
<evidence type="ECO:0000313" key="11">
    <source>
        <dbReference type="EMBL" id="HJF85074.1"/>
    </source>
</evidence>
<evidence type="ECO:0000256" key="6">
    <source>
        <dbReference type="ARBA" id="ARBA00023082"/>
    </source>
</evidence>
<keyword evidence="6" id="KW-0731">Sigma factor</keyword>